<accession>A0A929F9E8</accession>
<evidence type="ECO:0000313" key="1">
    <source>
        <dbReference type="EMBL" id="MBE9067373.1"/>
    </source>
</evidence>
<comment type="caution">
    <text evidence="1">The sequence shown here is derived from an EMBL/GenBank/DDBJ whole genome shotgun (WGS) entry which is preliminary data.</text>
</comment>
<dbReference type="AlphaFoldDB" id="A0A929F9E8"/>
<protein>
    <submittedName>
        <fullName evidence="1">Polysaccharide deacetylase family protein</fullName>
    </submittedName>
</protein>
<name>A0A929F9E8_LEPEC</name>
<proteinExistence type="predicted"/>
<dbReference type="EMBL" id="JADEXP010000091">
    <property type="protein sequence ID" value="MBE9067373.1"/>
    <property type="molecule type" value="Genomic_DNA"/>
</dbReference>
<dbReference type="PANTHER" id="PTHR43123">
    <property type="entry name" value="POLYSACCHARIDE DEACETYLASE-RELATED"/>
    <property type="match status" value="1"/>
</dbReference>
<dbReference type="InterPro" id="IPR011330">
    <property type="entry name" value="Glyco_hydro/deAcase_b/a-brl"/>
</dbReference>
<organism evidence="1 2">
    <name type="scientific">Leptolyngbya cf. ectocarpi LEGE 11479</name>
    <dbReference type="NCBI Taxonomy" id="1828722"/>
    <lineage>
        <taxon>Bacteria</taxon>
        <taxon>Bacillati</taxon>
        <taxon>Cyanobacteriota</taxon>
        <taxon>Cyanophyceae</taxon>
        <taxon>Leptolyngbyales</taxon>
        <taxon>Leptolyngbyaceae</taxon>
        <taxon>Leptolyngbya group</taxon>
        <taxon>Leptolyngbya</taxon>
    </lineage>
</organism>
<dbReference type="PANTHER" id="PTHR43123:SF4">
    <property type="entry name" value="POLYSACCHARIDE DEACETYLASE"/>
    <property type="match status" value="1"/>
</dbReference>
<dbReference type="GO" id="GO:0005975">
    <property type="term" value="P:carbohydrate metabolic process"/>
    <property type="evidence" value="ECO:0007669"/>
    <property type="project" value="InterPro"/>
</dbReference>
<sequence length="305" mass="34377">MAEKFELDLSTHGRYGYSAIVNRPSYNWPEGRRLAVYIGLNLEHFAFGEGLGAELAPGGPQPDVLNYAWRDYGNRVGVWRLLSLFDALGLPVALLVNSTLYNYCPEVISAFRDRNDEIVAHGRTNTERQSILSEAAETALIRETTDIITQHEGKTPQGWLGPWIAQSPLTPDLLQETGYAYLLDWCCDDQPIWFKTRQSRILAVPYSQEINDIPAIAVRRTSASDFADMIIDQYEEMKQQSQEQPLVYGIALHAYIVGQPFRLRHLRRALTHIAKDAAQHSDVVWLTHPGQIAQHIASLPEGIVP</sequence>
<dbReference type="CDD" id="cd10979">
    <property type="entry name" value="CE4_PuuE_like"/>
    <property type="match status" value="1"/>
</dbReference>
<reference evidence="1" key="1">
    <citation type="submission" date="2020-10" db="EMBL/GenBank/DDBJ databases">
        <authorList>
            <person name="Castelo-Branco R."/>
            <person name="Eusebio N."/>
            <person name="Adriana R."/>
            <person name="Vieira A."/>
            <person name="Brugerolle De Fraissinette N."/>
            <person name="Rezende De Castro R."/>
            <person name="Schneider M.P."/>
            <person name="Vasconcelos V."/>
            <person name="Leao P.N."/>
        </authorList>
    </citation>
    <scope>NUCLEOTIDE SEQUENCE</scope>
    <source>
        <strain evidence="1">LEGE 11479</strain>
    </source>
</reference>
<dbReference type="Gene3D" id="3.20.20.370">
    <property type="entry name" value="Glycoside hydrolase/deacetylase"/>
    <property type="match status" value="1"/>
</dbReference>
<gene>
    <name evidence="1" type="ORF">IQ260_11970</name>
</gene>
<dbReference type="SUPFAM" id="SSF88713">
    <property type="entry name" value="Glycoside hydrolase/deacetylase"/>
    <property type="match status" value="1"/>
</dbReference>
<keyword evidence="2" id="KW-1185">Reference proteome</keyword>
<evidence type="ECO:0000313" key="2">
    <source>
        <dbReference type="Proteomes" id="UP000615026"/>
    </source>
</evidence>
<dbReference type="Proteomes" id="UP000615026">
    <property type="component" value="Unassembled WGS sequence"/>
</dbReference>